<comment type="caution">
    <text evidence="1">The sequence shown here is derived from an EMBL/GenBank/DDBJ whole genome shotgun (WGS) entry which is preliminary data.</text>
</comment>
<sequence>MVLAGTAPSSKSAPEAPMIRVFAWFNSMLAVAVRDPELLPHQIQVLYR</sequence>
<proteinExistence type="predicted"/>
<reference evidence="1" key="1">
    <citation type="submission" date="2021-01" db="EMBL/GenBank/DDBJ databases">
        <title>Whole genome shotgun sequence of Sphaerimonospora thailandensis NBRC 107569.</title>
        <authorList>
            <person name="Komaki H."/>
            <person name="Tamura T."/>
        </authorList>
    </citation>
    <scope>NUCLEOTIDE SEQUENCE</scope>
    <source>
        <strain evidence="1">NBRC 107569</strain>
    </source>
</reference>
<evidence type="ECO:0000313" key="1">
    <source>
        <dbReference type="EMBL" id="GIH72026.1"/>
    </source>
</evidence>
<evidence type="ECO:0000313" key="2">
    <source>
        <dbReference type="Proteomes" id="UP000610966"/>
    </source>
</evidence>
<dbReference type="Proteomes" id="UP000610966">
    <property type="component" value="Unassembled WGS sequence"/>
</dbReference>
<name>A0A8J3R9S9_9ACTN</name>
<dbReference type="EMBL" id="BOOG01000043">
    <property type="protein sequence ID" value="GIH72026.1"/>
    <property type="molecule type" value="Genomic_DNA"/>
</dbReference>
<dbReference type="AlphaFoldDB" id="A0A8J3R9S9"/>
<organism evidence="1 2">
    <name type="scientific">Sphaerimonospora thailandensis</name>
    <dbReference type="NCBI Taxonomy" id="795644"/>
    <lineage>
        <taxon>Bacteria</taxon>
        <taxon>Bacillati</taxon>
        <taxon>Actinomycetota</taxon>
        <taxon>Actinomycetes</taxon>
        <taxon>Streptosporangiales</taxon>
        <taxon>Streptosporangiaceae</taxon>
        <taxon>Sphaerimonospora</taxon>
    </lineage>
</organism>
<accession>A0A8J3R9S9</accession>
<protein>
    <submittedName>
        <fullName evidence="1">Uncharacterized protein</fullName>
    </submittedName>
</protein>
<keyword evidence="2" id="KW-1185">Reference proteome</keyword>
<gene>
    <name evidence="1" type="ORF">Mth01_42790</name>
</gene>